<dbReference type="SUPFAM" id="SSF50494">
    <property type="entry name" value="Trypsin-like serine proteases"/>
    <property type="match status" value="1"/>
</dbReference>
<name>A0ABR9IIR8_RHIVS</name>
<gene>
    <name evidence="2" type="ORF">H4W29_000261</name>
</gene>
<dbReference type="RefSeq" id="WP_192727348.1">
    <property type="nucleotide sequence ID" value="NZ_BAAAVL010000003.1"/>
</dbReference>
<proteinExistence type="predicted"/>
<dbReference type="InterPro" id="IPR009003">
    <property type="entry name" value="Peptidase_S1_PA"/>
</dbReference>
<evidence type="ECO:0000256" key="1">
    <source>
        <dbReference type="SAM" id="SignalP"/>
    </source>
</evidence>
<keyword evidence="3" id="KW-1185">Reference proteome</keyword>
<organism evidence="2 3">
    <name type="scientific">Rhizobium viscosum</name>
    <name type="common">Arthrobacter viscosus</name>
    <dbReference type="NCBI Taxonomy" id="1673"/>
    <lineage>
        <taxon>Bacteria</taxon>
        <taxon>Pseudomonadati</taxon>
        <taxon>Pseudomonadota</taxon>
        <taxon>Alphaproteobacteria</taxon>
        <taxon>Hyphomicrobiales</taxon>
        <taxon>Rhizobiaceae</taxon>
        <taxon>Rhizobium/Agrobacterium group</taxon>
        <taxon>Rhizobium</taxon>
    </lineage>
</organism>
<protein>
    <recommendedName>
        <fullName evidence="4">Serine protease</fullName>
    </recommendedName>
</protein>
<dbReference type="EMBL" id="JADBEC010000001">
    <property type="protein sequence ID" value="MBE1503080.1"/>
    <property type="molecule type" value="Genomic_DNA"/>
</dbReference>
<reference evidence="2 3" key="1">
    <citation type="submission" date="2020-10" db="EMBL/GenBank/DDBJ databases">
        <title>Sequencing the genomes of 1000 actinobacteria strains.</title>
        <authorList>
            <person name="Klenk H.-P."/>
        </authorList>
    </citation>
    <scope>NUCLEOTIDE SEQUENCE [LARGE SCALE GENOMIC DNA]</scope>
    <source>
        <strain evidence="2 3">DSM 7307</strain>
    </source>
</reference>
<dbReference type="Pfam" id="PF13365">
    <property type="entry name" value="Trypsin_2"/>
    <property type="match status" value="1"/>
</dbReference>
<comment type="caution">
    <text evidence="2">The sequence shown here is derived from an EMBL/GenBank/DDBJ whole genome shotgun (WGS) entry which is preliminary data.</text>
</comment>
<sequence length="361" mass="39184">MKTLFRYLIFIIPALAYGPTARANQQCVYEAFNKAVVEVLYYPDQTDTDDTAIYGTGFVISPDGWILTARHVLEREDGSGTTGTAKVRIGDLDANPIPAAIMKRDDFDFALLKVDKEDLPYVRIREEYRPKIGLNVLGISYIKDSGRSLVAESPITKLNIISPRSSVWQETRMQVERSASGGPVFGPDGLVVGMLSSAEFPSSTSALSTRTWFTTIRLAHESLFTAGAESTTDPACETQQETTTKARFSNAPAPGFTYIGTKDPSGTKWLDQVYRLPQEPDAAPSVGSTVVAKGYVWIRDEIIAPGGSKDNASIKGLASPGDFFHVTDVTNLANGQVWAKVAPLDVLGKLTGAPQVKLPEQ</sequence>
<evidence type="ECO:0000313" key="2">
    <source>
        <dbReference type="EMBL" id="MBE1503080.1"/>
    </source>
</evidence>
<feature type="chain" id="PRO_5045718675" description="Serine protease" evidence="1">
    <location>
        <begin position="24"/>
        <end position="361"/>
    </location>
</feature>
<dbReference type="Proteomes" id="UP000620262">
    <property type="component" value="Unassembled WGS sequence"/>
</dbReference>
<dbReference type="Gene3D" id="2.40.10.120">
    <property type="match status" value="1"/>
</dbReference>
<evidence type="ECO:0000313" key="3">
    <source>
        <dbReference type="Proteomes" id="UP000620262"/>
    </source>
</evidence>
<evidence type="ECO:0008006" key="4">
    <source>
        <dbReference type="Google" id="ProtNLM"/>
    </source>
</evidence>
<accession>A0ABR9IIR8</accession>
<keyword evidence="1" id="KW-0732">Signal</keyword>
<feature type="signal peptide" evidence="1">
    <location>
        <begin position="1"/>
        <end position="23"/>
    </location>
</feature>